<name>A0ABZ2LTH3_9BACT</name>
<dbReference type="EMBL" id="CP089984">
    <property type="protein sequence ID" value="WXB12899.1"/>
    <property type="molecule type" value="Genomic_DNA"/>
</dbReference>
<feature type="domain" description="Transposase IS701-like DDE" evidence="1">
    <location>
        <begin position="17"/>
        <end position="278"/>
    </location>
</feature>
<evidence type="ECO:0000313" key="3">
    <source>
        <dbReference type="EMBL" id="WXB13568.1"/>
    </source>
</evidence>
<accession>A0ABZ2LTH3</accession>
<dbReference type="Pfam" id="PF13546">
    <property type="entry name" value="DDE_5"/>
    <property type="match status" value="1"/>
</dbReference>
<dbReference type="InterPro" id="IPR039365">
    <property type="entry name" value="IS701-like"/>
</dbReference>
<dbReference type="InterPro" id="IPR038721">
    <property type="entry name" value="IS701-like_DDE_dom"/>
</dbReference>
<dbReference type="InterPro" id="IPR012337">
    <property type="entry name" value="RNaseH-like_sf"/>
</dbReference>
<protein>
    <submittedName>
        <fullName evidence="2">IS701 family transposase</fullName>
    </submittedName>
</protein>
<keyword evidence="4" id="KW-1185">Reference proteome</keyword>
<dbReference type="Proteomes" id="UP001370348">
    <property type="component" value="Chromosome"/>
</dbReference>
<evidence type="ECO:0000313" key="4">
    <source>
        <dbReference type="Proteomes" id="UP001370348"/>
    </source>
</evidence>
<gene>
    <name evidence="2" type="ORF">LZC94_34230</name>
    <name evidence="3" type="ORF">LZC94_37745</name>
</gene>
<dbReference type="NCBIfam" id="NF033540">
    <property type="entry name" value="transpos_IS701"/>
    <property type="match status" value="1"/>
</dbReference>
<dbReference type="PANTHER" id="PTHR33627:SF1">
    <property type="entry name" value="TRANSPOSASE"/>
    <property type="match status" value="1"/>
</dbReference>
<dbReference type="EMBL" id="CP089984">
    <property type="protein sequence ID" value="WXB13568.1"/>
    <property type="molecule type" value="Genomic_DNA"/>
</dbReference>
<dbReference type="PANTHER" id="PTHR33627">
    <property type="entry name" value="TRANSPOSASE"/>
    <property type="match status" value="1"/>
</dbReference>
<evidence type="ECO:0000259" key="1">
    <source>
        <dbReference type="Pfam" id="PF13546"/>
    </source>
</evidence>
<dbReference type="RefSeq" id="WP_394822519.1">
    <property type="nucleotide sequence ID" value="NZ_CP089984.1"/>
</dbReference>
<dbReference type="SUPFAM" id="SSF53098">
    <property type="entry name" value="Ribonuclease H-like"/>
    <property type="match status" value="1"/>
</dbReference>
<reference evidence="2 4" key="1">
    <citation type="submission" date="2021-12" db="EMBL/GenBank/DDBJ databases">
        <title>Discovery of the Pendulisporaceae a myxobacterial family with distinct sporulation behavior and unique specialized metabolism.</title>
        <authorList>
            <person name="Garcia R."/>
            <person name="Popoff A."/>
            <person name="Bader C.D."/>
            <person name="Loehr J."/>
            <person name="Walesch S."/>
            <person name="Walt C."/>
            <person name="Boldt J."/>
            <person name="Bunk B."/>
            <person name="Haeckl F.J.F.P.J."/>
            <person name="Gunesch A.P."/>
            <person name="Birkelbach J."/>
            <person name="Nuebel U."/>
            <person name="Pietschmann T."/>
            <person name="Bach T."/>
            <person name="Mueller R."/>
        </authorList>
    </citation>
    <scope>NUCLEOTIDE SEQUENCE [LARGE SCALE GENOMIC DNA]</scope>
    <source>
        <strain evidence="2 4">MSr11954</strain>
    </source>
</reference>
<organism evidence="2 4">
    <name type="scientific">Pendulispora albinea</name>
    <dbReference type="NCBI Taxonomy" id="2741071"/>
    <lineage>
        <taxon>Bacteria</taxon>
        <taxon>Pseudomonadati</taxon>
        <taxon>Myxococcota</taxon>
        <taxon>Myxococcia</taxon>
        <taxon>Myxococcales</taxon>
        <taxon>Sorangiineae</taxon>
        <taxon>Pendulisporaceae</taxon>
        <taxon>Pendulispora</taxon>
    </lineage>
</organism>
<proteinExistence type="predicted"/>
<evidence type="ECO:0000313" key="2">
    <source>
        <dbReference type="EMBL" id="WXB12899.1"/>
    </source>
</evidence>
<sequence>MSSTGWEQRFDRFLEPFLAAWRTKKRRYWAPLYLRGLLLPGERKSIEPLAERVAPGHEQELRHFVSESAWDAAAVEEVLWEKADALLGADDAFLIIDDTALPKKGSESVGVAHQYCGALGKQANCQCLVSVTLANDIVPLPLSLQLYVPMDWAADPERRAKVGIPDNVVFREKWRIAIDEVRRLRKAGVRFGTVLADAGYGHCTEFREALSSEGLLWALGVQSTQQVYPANVKTKMPARIGNQKHPIPSHPVDAASEMIQALGDKGFKKVTWRTTTTGRPMSARFARCRVAIADGKRTGVGCRLPGTEAWLVCEERANGEKKYYLTNHPTDASLRKVVGAIKARWSCEEAQTQTVKSWSASRWSDEFSSWFVDRDIAA</sequence>